<dbReference type="Proteomes" id="UP000632138">
    <property type="component" value="Unassembled WGS sequence"/>
</dbReference>
<dbReference type="EMBL" id="JAENHP010000001">
    <property type="protein sequence ID" value="MBM2614006.1"/>
    <property type="molecule type" value="Genomic_DNA"/>
</dbReference>
<proteinExistence type="predicted"/>
<gene>
    <name evidence="1" type="ORF">JIG36_00355</name>
</gene>
<keyword evidence="2" id="KW-1185">Reference proteome</keyword>
<sequence>MTRLDAVQIKVTLTGAGAAGAAGLLGLSGPGEPWSVLFCERAGAGLSLYDRGVILRLRQRPAAGGSTVKLRPCRRSRLTGRWLRDQRVRIEEDWSDDRVLAASLDARLRPETIAGVHRGALPLGAAFTADQRAFLADCGELPGPLDELVVLGPVRVRSHGRRVWAGYDVEAAWWFPPGTPPVLELTLRVEVAGAEVVWRGFDARLARAGVTQRRQERTTRLILDGSAGDQDRAAGAL</sequence>
<reference evidence="1 2" key="1">
    <citation type="submission" date="2021-01" db="EMBL/GenBank/DDBJ databases">
        <title>Actinoplanes sp. nov. LDG1-06 isolated from lichen.</title>
        <authorList>
            <person name="Saeng-In P."/>
            <person name="Phongsopitanun W."/>
            <person name="Kanchanasin P."/>
            <person name="Yuki M."/>
            <person name="Kudo T."/>
            <person name="Ohkuma M."/>
            <person name="Tanasupawat S."/>
        </authorList>
    </citation>
    <scope>NUCLEOTIDE SEQUENCE [LARGE SCALE GENOMIC DNA]</scope>
    <source>
        <strain evidence="1 2">LDG1-06</strain>
    </source>
</reference>
<evidence type="ECO:0008006" key="3">
    <source>
        <dbReference type="Google" id="ProtNLM"/>
    </source>
</evidence>
<evidence type="ECO:0000313" key="1">
    <source>
        <dbReference type="EMBL" id="MBM2614006.1"/>
    </source>
</evidence>
<comment type="caution">
    <text evidence="1">The sequence shown here is derived from an EMBL/GenBank/DDBJ whole genome shotgun (WGS) entry which is preliminary data.</text>
</comment>
<accession>A0ABS2A2C7</accession>
<dbReference type="RefSeq" id="WP_203373934.1">
    <property type="nucleotide sequence ID" value="NZ_JAENHP010000001.1"/>
</dbReference>
<evidence type="ECO:0000313" key="2">
    <source>
        <dbReference type="Proteomes" id="UP000632138"/>
    </source>
</evidence>
<organism evidence="1 2">
    <name type="scientific">Paractinoplanes ovalisporus</name>
    <dbReference type="NCBI Taxonomy" id="2810368"/>
    <lineage>
        <taxon>Bacteria</taxon>
        <taxon>Bacillati</taxon>
        <taxon>Actinomycetota</taxon>
        <taxon>Actinomycetes</taxon>
        <taxon>Micromonosporales</taxon>
        <taxon>Micromonosporaceae</taxon>
        <taxon>Paractinoplanes</taxon>
    </lineage>
</organism>
<protein>
    <recommendedName>
        <fullName evidence="3">CYTH domain-containing protein</fullName>
    </recommendedName>
</protein>
<name>A0ABS2A2C7_9ACTN</name>